<organism evidence="1 2">
    <name type="scientific">Caerostris extrusa</name>
    <name type="common">Bark spider</name>
    <name type="synonym">Caerostris bankana</name>
    <dbReference type="NCBI Taxonomy" id="172846"/>
    <lineage>
        <taxon>Eukaryota</taxon>
        <taxon>Metazoa</taxon>
        <taxon>Ecdysozoa</taxon>
        <taxon>Arthropoda</taxon>
        <taxon>Chelicerata</taxon>
        <taxon>Arachnida</taxon>
        <taxon>Araneae</taxon>
        <taxon>Araneomorphae</taxon>
        <taxon>Entelegynae</taxon>
        <taxon>Araneoidea</taxon>
        <taxon>Araneidae</taxon>
        <taxon>Caerostris</taxon>
    </lineage>
</organism>
<keyword evidence="2" id="KW-1185">Reference proteome</keyword>
<sequence length="91" mass="10674">MIFGYALSKNYKSGIKLETVWRLCFSLMLPGSLAVNHVGYLQNRVSRRRPFWDRRHRYRELIETIERHEASKNHLDSCLVFMSNGGCMQPG</sequence>
<dbReference type="Proteomes" id="UP001054945">
    <property type="component" value="Unassembled WGS sequence"/>
</dbReference>
<name>A0AAV4VCL6_CAEEX</name>
<dbReference type="EMBL" id="BPLR01014316">
    <property type="protein sequence ID" value="GIY68047.1"/>
    <property type="molecule type" value="Genomic_DNA"/>
</dbReference>
<protein>
    <submittedName>
        <fullName evidence="1">Uncharacterized protein</fullName>
    </submittedName>
</protein>
<evidence type="ECO:0000313" key="1">
    <source>
        <dbReference type="EMBL" id="GIY68047.1"/>
    </source>
</evidence>
<dbReference type="AlphaFoldDB" id="A0AAV4VCL6"/>
<evidence type="ECO:0000313" key="2">
    <source>
        <dbReference type="Proteomes" id="UP001054945"/>
    </source>
</evidence>
<proteinExistence type="predicted"/>
<comment type="caution">
    <text evidence="1">The sequence shown here is derived from an EMBL/GenBank/DDBJ whole genome shotgun (WGS) entry which is preliminary data.</text>
</comment>
<reference evidence="1 2" key="1">
    <citation type="submission" date="2021-06" db="EMBL/GenBank/DDBJ databases">
        <title>Caerostris extrusa draft genome.</title>
        <authorList>
            <person name="Kono N."/>
            <person name="Arakawa K."/>
        </authorList>
    </citation>
    <scope>NUCLEOTIDE SEQUENCE [LARGE SCALE GENOMIC DNA]</scope>
</reference>
<accession>A0AAV4VCL6</accession>
<gene>
    <name evidence="1" type="ORF">CEXT_81181</name>
</gene>